<dbReference type="Proteomes" id="UP001606099">
    <property type="component" value="Unassembled WGS sequence"/>
</dbReference>
<dbReference type="Pfam" id="PF11454">
    <property type="entry name" value="DUF3016"/>
    <property type="match status" value="1"/>
</dbReference>
<dbReference type="EMBL" id="JBIGHZ010000003">
    <property type="protein sequence ID" value="MFG6448064.1"/>
    <property type="molecule type" value="Genomic_DNA"/>
</dbReference>
<dbReference type="RefSeq" id="WP_394460011.1">
    <property type="nucleotide sequence ID" value="NZ_JBIGHZ010000003.1"/>
</dbReference>
<proteinExistence type="predicted"/>
<feature type="signal peptide" evidence="1">
    <location>
        <begin position="1"/>
        <end position="20"/>
    </location>
</feature>
<evidence type="ECO:0000313" key="2">
    <source>
        <dbReference type="EMBL" id="MFG6448064.1"/>
    </source>
</evidence>
<name>A0ABW7FUR6_9BURK</name>
<organism evidence="2 3">
    <name type="scientific">Roseateles rivi</name>
    <dbReference type="NCBI Taxonomy" id="3299028"/>
    <lineage>
        <taxon>Bacteria</taxon>
        <taxon>Pseudomonadati</taxon>
        <taxon>Pseudomonadota</taxon>
        <taxon>Betaproteobacteria</taxon>
        <taxon>Burkholderiales</taxon>
        <taxon>Sphaerotilaceae</taxon>
        <taxon>Roseateles</taxon>
    </lineage>
</organism>
<accession>A0ABW7FUR6</accession>
<keyword evidence="1" id="KW-0732">Signal</keyword>
<keyword evidence="3" id="KW-1185">Reference proteome</keyword>
<comment type="caution">
    <text evidence="2">The sequence shown here is derived from an EMBL/GenBank/DDBJ whole genome shotgun (WGS) entry which is preliminary data.</text>
</comment>
<feature type="chain" id="PRO_5046244940" evidence="1">
    <location>
        <begin position="21"/>
        <end position="162"/>
    </location>
</feature>
<evidence type="ECO:0000256" key="1">
    <source>
        <dbReference type="SAM" id="SignalP"/>
    </source>
</evidence>
<reference evidence="2 3" key="1">
    <citation type="submission" date="2024-08" db="EMBL/GenBank/DDBJ databases">
        <authorList>
            <person name="Lu H."/>
        </authorList>
    </citation>
    <scope>NUCLEOTIDE SEQUENCE [LARGE SCALE GENOMIC DNA]</scope>
    <source>
        <strain evidence="2 3">BYS180W</strain>
    </source>
</reference>
<dbReference type="InterPro" id="IPR021557">
    <property type="entry name" value="DUF3016"/>
</dbReference>
<protein>
    <submittedName>
        <fullName evidence="2">DUF3016 domain-containing protein</fullName>
    </submittedName>
</protein>
<sequence>MKRASMLSLLCLGFAQMVCAAAVDAQVSVDFTKPEQFSDIGFTHAERERALNAIKYHFERHASQLPAGSRLKIQVADVDLAGEIEPNFAGRSLRVMRGITLPRLEFSYALVVEGKSEERGEARITDLNYLSQHSLRDSNEPFRYEKELIDRWFADQFPPRSK</sequence>
<evidence type="ECO:0000313" key="3">
    <source>
        <dbReference type="Proteomes" id="UP001606099"/>
    </source>
</evidence>
<gene>
    <name evidence="2" type="ORF">ACG0Z6_07350</name>
</gene>